<organism evidence="1 2">
    <name type="scientific">Steinernema glaseri</name>
    <dbReference type="NCBI Taxonomy" id="37863"/>
    <lineage>
        <taxon>Eukaryota</taxon>
        <taxon>Metazoa</taxon>
        <taxon>Ecdysozoa</taxon>
        <taxon>Nematoda</taxon>
        <taxon>Chromadorea</taxon>
        <taxon>Rhabditida</taxon>
        <taxon>Tylenchina</taxon>
        <taxon>Panagrolaimomorpha</taxon>
        <taxon>Strongyloidoidea</taxon>
        <taxon>Steinernematidae</taxon>
        <taxon>Steinernema</taxon>
    </lineage>
</organism>
<evidence type="ECO:0000313" key="1">
    <source>
        <dbReference type="Proteomes" id="UP000095287"/>
    </source>
</evidence>
<name>A0A1I7Y9V1_9BILA</name>
<dbReference type="Proteomes" id="UP000095287">
    <property type="component" value="Unplaced"/>
</dbReference>
<accession>A0A1I7Y9V1</accession>
<sequence>MLYVLCPVTCNINPVRAIHLEVPSPNLIECALKKTFVLRPSYTISNHFEPTIIYLVTVPTSSTFNSTR</sequence>
<keyword evidence="1" id="KW-1185">Reference proteome</keyword>
<evidence type="ECO:0000313" key="2">
    <source>
        <dbReference type="WBParaSite" id="L893_g14197.t1"/>
    </source>
</evidence>
<proteinExistence type="predicted"/>
<dbReference type="WBParaSite" id="L893_g14197.t1">
    <property type="protein sequence ID" value="L893_g14197.t1"/>
    <property type="gene ID" value="L893_g14197"/>
</dbReference>
<dbReference type="AlphaFoldDB" id="A0A1I7Y9V1"/>
<reference evidence="2" key="1">
    <citation type="submission" date="2016-11" db="UniProtKB">
        <authorList>
            <consortium name="WormBaseParasite"/>
        </authorList>
    </citation>
    <scope>IDENTIFICATION</scope>
</reference>
<protein>
    <submittedName>
        <fullName evidence="2">MSP domain-containing protein</fullName>
    </submittedName>
</protein>